<feature type="compositionally biased region" description="Basic and acidic residues" evidence="1">
    <location>
        <begin position="561"/>
        <end position="587"/>
    </location>
</feature>
<dbReference type="OrthoDB" id="10263155at2759"/>
<keyword evidence="4" id="KW-1185">Reference proteome</keyword>
<sequence>MRVRRGLRCLSAFVVWFDGTSAWRLSPPRPTRKRPRRDPDAVPPPVKRDVSPPRRPSPTARPPPPLRMTTALGIVPPDPLWDTIQRARHFARDSSYTKWPPCIRLFHPFSQTLALQVARVIEKYGVEPFDITLNAWSVVPHLEAMEADWLAMQKLPAQVSLEDDRRSKERAEVDDLIAREVEVGKEKLQQRQQRKANQSSNSNSNHTNSDATNIDTNTAIKHAPHIGRDSDTLRKDSTEESSNVTDDDDDGHPHQNLDRRDKSAPAASSPRAMLDRQKRMYEEFNGPCIVCLEPDQESKERLIELRHLLCQELGMDPAFSPSSANADLDTRLPKAAKESEFRPILPIASFTSVNAAIDMARKLRGLWDPLTFTVSDFQVISCEAGGELDEFGDNAMRTPTRPRPDPYAENREYQLRKTSFLSHVQDQERNLTPDGQFGCDALIMFLGEEPEEDERARQKRKPDVQVMNSDGCESEDEMIMDDNKGSRGLELWLSEDDDFDEGTAVAVGRTLFFTGETREFVGMPATSVVDAKDRILGDGVSGAARRRSTVHRSGSLWEDGEWGRKEVDSLPWSKMERGAMTRAQEEYAKDDDNDDALSDDDG</sequence>
<evidence type="ECO:0000256" key="1">
    <source>
        <dbReference type="SAM" id="MobiDB-lite"/>
    </source>
</evidence>
<organism evidence="3 4">
    <name type="scientific">Phaeodactylum tricornutum (strain CCAP 1055/1)</name>
    <dbReference type="NCBI Taxonomy" id="556484"/>
    <lineage>
        <taxon>Eukaryota</taxon>
        <taxon>Sar</taxon>
        <taxon>Stramenopiles</taxon>
        <taxon>Ochrophyta</taxon>
        <taxon>Bacillariophyta</taxon>
        <taxon>Bacillariophyceae</taxon>
        <taxon>Bacillariophycidae</taxon>
        <taxon>Naviculales</taxon>
        <taxon>Phaeodactylaceae</taxon>
        <taxon>Phaeodactylum</taxon>
    </lineage>
</organism>
<feature type="compositionally biased region" description="Low complexity" evidence="1">
    <location>
        <begin position="195"/>
        <end position="209"/>
    </location>
</feature>
<accession>B7G8L1</accession>
<dbReference type="eggNOG" id="ENOG502SNHX">
    <property type="taxonomic scope" value="Eukaryota"/>
</dbReference>
<feature type="region of interest" description="Disordered" evidence="1">
    <location>
        <begin position="540"/>
        <end position="602"/>
    </location>
</feature>
<reference evidence="3 4" key="1">
    <citation type="journal article" date="2008" name="Nature">
        <title>The Phaeodactylum genome reveals the evolutionary history of diatom genomes.</title>
        <authorList>
            <person name="Bowler C."/>
            <person name="Allen A.E."/>
            <person name="Badger J.H."/>
            <person name="Grimwood J."/>
            <person name="Jabbari K."/>
            <person name="Kuo A."/>
            <person name="Maheswari U."/>
            <person name="Martens C."/>
            <person name="Maumus F."/>
            <person name="Otillar R.P."/>
            <person name="Rayko E."/>
            <person name="Salamov A."/>
            <person name="Vandepoele K."/>
            <person name="Beszteri B."/>
            <person name="Gruber A."/>
            <person name="Heijde M."/>
            <person name="Katinka M."/>
            <person name="Mock T."/>
            <person name="Valentin K."/>
            <person name="Verret F."/>
            <person name="Berges J.A."/>
            <person name="Brownlee C."/>
            <person name="Cadoret J.P."/>
            <person name="Chiovitti A."/>
            <person name="Choi C.J."/>
            <person name="Coesel S."/>
            <person name="De Martino A."/>
            <person name="Detter J.C."/>
            <person name="Durkin C."/>
            <person name="Falciatore A."/>
            <person name="Fournet J."/>
            <person name="Haruta M."/>
            <person name="Huysman M.J."/>
            <person name="Jenkins B.D."/>
            <person name="Jiroutova K."/>
            <person name="Jorgensen R.E."/>
            <person name="Joubert Y."/>
            <person name="Kaplan A."/>
            <person name="Kroger N."/>
            <person name="Kroth P.G."/>
            <person name="La Roche J."/>
            <person name="Lindquist E."/>
            <person name="Lommer M."/>
            <person name="Martin-Jezequel V."/>
            <person name="Lopez P.J."/>
            <person name="Lucas S."/>
            <person name="Mangogna M."/>
            <person name="McGinnis K."/>
            <person name="Medlin L.K."/>
            <person name="Montsant A."/>
            <person name="Oudot-Le Secq M.P."/>
            <person name="Napoli C."/>
            <person name="Obornik M."/>
            <person name="Parker M.S."/>
            <person name="Petit J.L."/>
            <person name="Porcel B.M."/>
            <person name="Poulsen N."/>
            <person name="Robison M."/>
            <person name="Rychlewski L."/>
            <person name="Rynearson T.A."/>
            <person name="Schmutz J."/>
            <person name="Shapiro H."/>
            <person name="Siaut M."/>
            <person name="Stanley M."/>
            <person name="Sussman M.R."/>
            <person name="Taylor A.R."/>
            <person name="Vardi A."/>
            <person name="von Dassow P."/>
            <person name="Vyverman W."/>
            <person name="Willis A."/>
            <person name="Wyrwicz L.S."/>
            <person name="Rokhsar D.S."/>
            <person name="Weissenbach J."/>
            <person name="Armbrust E.V."/>
            <person name="Green B.R."/>
            <person name="Van de Peer Y."/>
            <person name="Grigoriev I.V."/>
        </authorList>
    </citation>
    <scope>NUCLEOTIDE SEQUENCE [LARGE SCALE GENOMIC DNA]</scope>
    <source>
        <strain evidence="3 4">CCAP 1055/1</strain>
    </source>
</reference>
<feature type="compositionally biased region" description="Pro residues" evidence="1">
    <location>
        <begin position="53"/>
        <end position="66"/>
    </location>
</feature>
<dbReference type="PaxDb" id="2850-Phatr48852"/>
<feature type="compositionally biased region" description="Acidic residues" evidence="1">
    <location>
        <begin position="588"/>
        <end position="602"/>
    </location>
</feature>
<feature type="compositionally biased region" description="Polar residues" evidence="1">
    <location>
        <begin position="210"/>
        <end position="219"/>
    </location>
</feature>
<dbReference type="HOGENOM" id="CLU_443779_0_0_1"/>
<evidence type="ECO:0000313" key="3">
    <source>
        <dbReference type="EMBL" id="EEC45061.1"/>
    </source>
</evidence>
<feature type="compositionally biased region" description="Basic and acidic residues" evidence="1">
    <location>
        <begin position="226"/>
        <end position="238"/>
    </location>
</feature>
<feature type="region of interest" description="Disordered" evidence="1">
    <location>
        <begin position="26"/>
        <end position="68"/>
    </location>
</feature>
<name>B7G8L1_PHATC</name>
<dbReference type="PANTHER" id="PTHR37474:SF1">
    <property type="entry name" value="2'-5' RNA LIGASE FAMILY PROTEIN"/>
    <property type="match status" value="1"/>
</dbReference>
<dbReference type="KEGG" id="pti:PHATRDRAFT_48852"/>
<dbReference type="Proteomes" id="UP000000759">
    <property type="component" value="Chromosome 19"/>
</dbReference>
<proteinExistence type="predicted"/>
<gene>
    <name evidence="3" type="ORF">PHATRDRAFT_48852</name>
</gene>
<feature type="region of interest" description="Disordered" evidence="1">
    <location>
        <begin position="184"/>
        <end position="273"/>
    </location>
</feature>
<feature type="signal peptide" evidence="2">
    <location>
        <begin position="1"/>
        <end position="22"/>
    </location>
</feature>
<evidence type="ECO:0000313" key="4">
    <source>
        <dbReference type="Proteomes" id="UP000000759"/>
    </source>
</evidence>
<feature type="compositionally biased region" description="Basic and acidic residues" evidence="1">
    <location>
        <begin position="251"/>
        <end position="263"/>
    </location>
</feature>
<reference evidence="4" key="2">
    <citation type="submission" date="2008-08" db="EMBL/GenBank/DDBJ databases">
        <authorList>
            <consortium name="Diatom Consortium"/>
            <person name="Grigoriev I."/>
            <person name="Grimwood J."/>
            <person name="Kuo A."/>
            <person name="Otillar R.P."/>
            <person name="Salamov A."/>
            <person name="Detter J.C."/>
            <person name="Lindquist E."/>
            <person name="Shapiro H."/>
            <person name="Lucas S."/>
            <person name="Glavina del Rio T."/>
            <person name="Pitluck S."/>
            <person name="Rokhsar D."/>
            <person name="Bowler C."/>
        </authorList>
    </citation>
    <scope>GENOME REANNOTATION</scope>
    <source>
        <strain evidence="4">CCAP 1055/1</strain>
    </source>
</reference>
<dbReference type="RefSeq" id="XP_002183361.1">
    <property type="nucleotide sequence ID" value="XM_002183325.1"/>
</dbReference>
<evidence type="ECO:0000256" key="2">
    <source>
        <dbReference type="SAM" id="SignalP"/>
    </source>
</evidence>
<protein>
    <submittedName>
        <fullName evidence="3">Uncharacterized protein</fullName>
    </submittedName>
</protein>
<dbReference type="EMBL" id="CM000621">
    <property type="protein sequence ID" value="EEC45061.1"/>
    <property type="molecule type" value="Genomic_DNA"/>
</dbReference>
<dbReference type="InParanoid" id="B7G8L1"/>
<keyword evidence="2" id="KW-0732">Signal</keyword>
<feature type="chain" id="PRO_5002855557" evidence="2">
    <location>
        <begin position="23"/>
        <end position="602"/>
    </location>
</feature>
<dbReference type="Pfam" id="PF13563">
    <property type="entry name" value="2_5_RNA_ligase2"/>
    <property type="match status" value="1"/>
</dbReference>
<dbReference type="GeneID" id="7194939"/>
<dbReference type="AlphaFoldDB" id="B7G8L1"/>
<dbReference type="PANTHER" id="PTHR37474">
    <property type="entry name" value="RNA LIGASE/CYCLIC NUCLEOTIDE PHOSPHODIESTERASE"/>
    <property type="match status" value="1"/>
</dbReference>